<evidence type="ECO:0000313" key="2">
    <source>
        <dbReference type="EMBL" id="RMI99788.1"/>
    </source>
</evidence>
<evidence type="ECO:0000313" key="3">
    <source>
        <dbReference type="Proteomes" id="UP000277212"/>
    </source>
</evidence>
<dbReference type="AlphaFoldDB" id="A0A3M2R3L7"/>
<feature type="region of interest" description="Disordered" evidence="1">
    <location>
        <begin position="78"/>
        <end position="176"/>
    </location>
</feature>
<evidence type="ECO:0000256" key="1">
    <source>
        <dbReference type="SAM" id="MobiDB-lite"/>
    </source>
</evidence>
<reference evidence="2 3" key="1">
    <citation type="submission" date="2017-06" db="EMBL/GenBank/DDBJ databases">
        <title>Comparative genomic analysis of Ambrosia Fusariam Clade fungi.</title>
        <authorList>
            <person name="Stajich J.E."/>
            <person name="Carrillo J."/>
            <person name="Kijimoto T."/>
            <person name="Eskalen A."/>
            <person name="O'Donnell K."/>
            <person name="Kasson M."/>
        </authorList>
    </citation>
    <scope>NUCLEOTIDE SEQUENCE [LARGE SCALE GENOMIC DNA]</scope>
    <source>
        <strain evidence="2">UCR3666</strain>
    </source>
</reference>
<proteinExistence type="predicted"/>
<keyword evidence="3" id="KW-1185">Reference proteome</keyword>
<feature type="compositionally biased region" description="Low complexity" evidence="1">
    <location>
        <begin position="118"/>
        <end position="132"/>
    </location>
</feature>
<organism evidence="2 3">
    <name type="scientific">Fusarium kuroshium</name>
    <dbReference type="NCBI Taxonomy" id="2010991"/>
    <lineage>
        <taxon>Eukaryota</taxon>
        <taxon>Fungi</taxon>
        <taxon>Dikarya</taxon>
        <taxon>Ascomycota</taxon>
        <taxon>Pezizomycotina</taxon>
        <taxon>Sordariomycetes</taxon>
        <taxon>Hypocreomycetidae</taxon>
        <taxon>Hypocreales</taxon>
        <taxon>Nectriaceae</taxon>
        <taxon>Fusarium</taxon>
        <taxon>Fusarium solani species complex</taxon>
    </lineage>
</organism>
<protein>
    <submittedName>
        <fullName evidence="2">Uncharacterized protein</fullName>
    </submittedName>
</protein>
<sequence length="245" mass="26972">MSAEGTSKKGQVMKEGCVLKATNALDLEHLDTSSFQSFSILVYPFTSFFILNLFQSRDASHTFHLAYFSMPQLGTVQAGAGRKRKASEGPSSPPSKKRTMRNAPKENAVTISDDGSSITIRGTTRPLTPTTTQWMVNHGYKLGRQERKSEGEPASPMKPPPTKPKASSTTAQTADESIAPDVFSLLKRIQELEAQQKKQNSSNQDLFTSQAERFNALENHVQMLNKMVVNDQAGAIEDSHAEDHE</sequence>
<comment type="caution">
    <text evidence="2">The sequence shown here is derived from an EMBL/GenBank/DDBJ whole genome shotgun (WGS) entry which is preliminary data.</text>
</comment>
<dbReference type="EMBL" id="NKUJ01000713">
    <property type="protein sequence ID" value="RMI99788.1"/>
    <property type="molecule type" value="Genomic_DNA"/>
</dbReference>
<name>A0A3M2R3L7_9HYPO</name>
<gene>
    <name evidence="2" type="ORF">CDV36_015950</name>
</gene>
<dbReference type="Proteomes" id="UP000277212">
    <property type="component" value="Unassembled WGS sequence"/>
</dbReference>
<accession>A0A3M2R3L7</accession>